<dbReference type="KEGG" id="hbq:QI031_30835"/>
<dbReference type="EMBL" id="CP124544">
    <property type="protein sequence ID" value="WGV29200.1"/>
    <property type="molecule type" value="Genomic_DNA"/>
</dbReference>
<keyword evidence="1" id="KW-0472">Membrane</keyword>
<accession>A0AAJ6NYP6</accession>
<dbReference type="RefSeq" id="WP_281486393.1">
    <property type="nucleotide sequence ID" value="NZ_CP124544.1"/>
</dbReference>
<evidence type="ECO:0000256" key="1">
    <source>
        <dbReference type="SAM" id="Phobius"/>
    </source>
</evidence>
<name>A0AAJ6NYP6_9CYAN</name>
<evidence type="ECO:0000313" key="3">
    <source>
        <dbReference type="Proteomes" id="UP001223520"/>
    </source>
</evidence>
<geneLocation type="plasmid" evidence="2 3">
    <name>unnamed1</name>
</geneLocation>
<dbReference type="AlphaFoldDB" id="A0AAJ6NYP6"/>
<gene>
    <name evidence="2" type="ORF">QI031_30835</name>
</gene>
<feature type="transmembrane region" description="Helical" evidence="1">
    <location>
        <begin position="6"/>
        <end position="27"/>
    </location>
</feature>
<protein>
    <submittedName>
        <fullName evidence="2">Uncharacterized protein</fullName>
    </submittedName>
</protein>
<reference evidence="2 3" key="1">
    <citation type="journal article" date="2023" name="Limnol Oceanogr Lett">
        <title>Environmental adaptations by the intertidal Antarctic cyanobacterium Halotia branconii CENA392 as revealed using long-read genome sequencing.</title>
        <authorList>
            <person name="Dextro R.B."/>
            <person name="Delbaje E."/>
            <person name="Freitas P.N.N."/>
            <person name="Geraldes V."/>
            <person name="Pinto E."/>
            <person name="Long P.F."/>
            <person name="Fiore M.F."/>
        </authorList>
    </citation>
    <scope>NUCLEOTIDE SEQUENCE [LARGE SCALE GENOMIC DNA]</scope>
    <source>
        <strain evidence="2 3">CENA392</strain>
        <plasmid evidence="2 3">unnamed1</plasmid>
    </source>
</reference>
<organism evidence="2 3">
    <name type="scientific">Halotia branconii CENA392</name>
    <dbReference type="NCBI Taxonomy" id="1539056"/>
    <lineage>
        <taxon>Bacteria</taxon>
        <taxon>Bacillati</taxon>
        <taxon>Cyanobacteriota</taxon>
        <taxon>Cyanophyceae</taxon>
        <taxon>Nostocales</taxon>
        <taxon>Nodulariaceae</taxon>
        <taxon>Halotia</taxon>
    </lineage>
</organism>
<sequence>MLNLKYLNICAGVLGLTAAIIGGTILFRGASAKSLFTGSCLFSGGSLVVVTSLYRRQIDKEIELDIDQILEKRRKAVPKTCRGCKNYHGVKYGGVMLVCAIHTNGVDGDYCPDFESFSQKGGTKWK</sequence>
<dbReference type="Proteomes" id="UP001223520">
    <property type="component" value="Plasmid unnamed1"/>
</dbReference>
<keyword evidence="1" id="KW-0812">Transmembrane</keyword>
<keyword evidence="2" id="KW-0614">Plasmid</keyword>
<evidence type="ECO:0000313" key="2">
    <source>
        <dbReference type="EMBL" id="WGV29200.1"/>
    </source>
</evidence>
<keyword evidence="3" id="KW-1185">Reference proteome</keyword>
<proteinExistence type="predicted"/>
<feature type="transmembrane region" description="Helical" evidence="1">
    <location>
        <begin position="34"/>
        <end position="54"/>
    </location>
</feature>
<keyword evidence="1" id="KW-1133">Transmembrane helix</keyword>